<evidence type="ECO:0000256" key="4">
    <source>
        <dbReference type="ARBA" id="ARBA00023136"/>
    </source>
</evidence>
<dbReference type="InterPro" id="IPR036259">
    <property type="entry name" value="MFS_trans_sf"/>
</dbReference>
<comment type="subcellular location">
    <subcellularLocation>
        <location evidence="1">Membrane</location>
        <topology evidence="1">Multi-pass membrane protein</topology>
    </subcellularLocation>
</comment>
<dbReference type="EMBL" id="AP024427">
    <property type="protein sequence ID" value="BCR97582.1"/>
    <property type="molecule type" value="Genomic_DNA"/>
</dbReference>
<dbReference type="PANTHER" id="PTHR23507">
    <property type="entry name" value="ZGC:174356"/>
    <property type="match status" value="1"/>
</dbReference>
<accession>A0A7R8AAD4</accession>
<dbReference type="InterPro" id="IPR020846">
    <property type="entry name" value="MFS_dom"/>
</dbReference>
<keyword evidence="4" id="KW-0472">Membrane</keyword>
<dbReference type="AlphaFoldDB" id="A0A7R8AAD4"/>
<protein>
    <submittedName>
        <fullName evidence="5">Uncharacterized protein</fullName>
    </submittedName>
</protein>
<evidence type="ECO:0000256" key="1">
    <source>
        <dbReference type="ARBA" id="ARBA00004141"/>
    </source>
</evidence>
<evidence type="ECO:0000256" key="3">
    <source>
        <dbReference type="ARBA" id="ARBA00022989"/>
    </source>
</evidence>
<dbReference type="RefSeq" id="XP_041541348.1">
    <property type="nucleotide sequence ID" value="XM_041687466.1"/>
</dbReference>
<reference evidence="5" key="1">
    <citation type="submission" date="2021-01" db="EMBL/GenBank/DDBJ databases">
        <authorList>
            <consortium name="Aspergillus luchuensis mut. kawachii IFO 4304 genome sequencing consortium"/>
            <person name="Kazuki M."/>
            <person name="Futagami T."/>
        </authorList>
    </citation>
    <scope>NUCLEOTIDE SEQUENCE</scope>
    <source>
        <strain evidence="5">IFO 4308</strain>
    </source>
</reference>
<proteinExistence type="predicted"/>
<name>A0A7R8AAD4_ASPKA</name>
<sequence length="538" mass="58222">MRLIKAHPYHHLWDRGGFLLLPSASWPLSLKHSSSSEAWDSFIMTIASEQPETPSETTSLLAEHNGLPVQPKSVTRRAQQVLFLACLIAVTVDIGNYISVAPQLQIYELNICQRLHPEVFDSSPGGVLPSLVPSACKTADVQGELALLKGWMSTFDQLPGIILALPYGLMADRVGRKPVLFLSLAGCVLQEMAIRVIAWYHATIPPRAIWFTPIFQILGGGSQIATSVAFTIIADVFPVEKRSSTYFILSAAILLSEILAVPLSAWLMSSDAWIPWMLGLACEFGSLFTILLLPETKPEPSVNPVNDVQPETAGHLKLSSAFTWASVVRFARSQFAQLHEFIGEYPSALVISLAFLFSSYGIEAVPFMLQYVSKRFSWSLAEASLLICVKGIINCFALMLVLPMATKILDRYLSPVQRDLRVAIGCACLLMAAFGFMSVASHPAVFVVGVALVALGGGFSAALRSVGSALVGSSHVGLLNTTITLTQGVGLMISGPLLAGLFRAGMAWEGAWMGLPWMAGFILYAATILTTYCLRVQS</sequence>
<dbReference type="PROSITE" id="PS50850">
    <property type="entry name" value="MFS"/>
    <property type="match status" value="1"/>
</dbReference>
<dbReference type="PANTHER" id="PTHR23507:SF1">
    <property type="entry name" value="FI18259P1-RELATED"/>
    <property type="match status" value="1"/>
</dbReference>
<dbReference type="GeneID" id="64958907"/>
<dbReference type="InterPro" id="IPR011701">
    <property type="entry name" value="MFS"/>
</dbReference>
<keyword evidence="2" id="KW-0812">Transmembrane</keyword>
<keyword evidence="6" id="KW-1185">Reference proteome</keyword>
<organism evidence="5 6">
    <name type="scientific">Aspergillus kawachii</name>
    <name type="common">White koji mold</name>
    <name type="synonym">Aspergillus awamori var. kawachi</name>
    <dbReference type="NCBI Taxonomy" id="1069201"/>
    <lineage>
        <taxon>Eukaryota</taxon>
        <taxon>Fungi</taxon>
        <taxon>Dikarya</taxon>
        <taxon>Ascomycota</taxon>
        <taxon>Pezizomycotina</taxon>
        <taxon>Eurotiomycetes</taxon>
        <taxon>Eurotiomycetidae</taxon>
        <taxon>Eurotiales</taxon>
        <taxon>Aspergillaceae</taxon>
        <taxon>Aspergillus</taxon>
        <taxon>Aspergillus subgen. Circumdati</taxon>
    </lineage>
</organism>
<dbReference type="GO" id="GO:0016020">
    <property type="term" value="C:membrane"/>
    <property type="evidence" value="ECO:0007669"/>
    <property type="project" value="UniProtKB-SubCell"/>
</dbReference>
<dbReference type="KEGG" id="aluc:AKAW2_30901A"/>
<dbReference type="Gene3D" id="1.20.1250.20">
    <property type="entry name" value="MFS general substrate transporter like domains"/>
    <property type="match status" value="1"/>
</dbReference>
<keyword evidence="3" id="KW-1133">Transmembrane helix</keyword>
<reference evidence="5" key="2">
    <citation type="submission" date="2021-02" db="EMBL/GenBank/DDBJ databases">
        <title>Aspergillus luchuensis mut. kawachii IFO 4304 genome sequence.</title>
        <authorList>
            <person name="Mori K."/>
            <person name="Kadooka C."/>
            <person name="Goto M."/>
            <person name="Futagami T."/>
        </authorList>
    </citation>
    <scope>NUCLEOTIDE SEQUENCE</scope>
    <source>
        <strain evidence="5">IFO 4308</strain>
    </source>
</reference>
<evidence type="ECO:0000256" key="2">
    <source>
        <dbReference type="ARBA" id="ARBA00022692"/>
    </source>
</evidence>
<dbReference type="SUPFAM" id="SSF103473">
    <property type="entry name" value="MFS general substrate transporter"/>
    <property type="match status" value="1"/>
</dbReference>
<dbReference type="Pfam" id="PF07690">
    <property type="entry name" value="MFS_1"/>
    <property type="match status" value="1"/>
</dbReference>
<evidence type="ECO:0000313" key="5">
    <source>
        <dbReference type="EMBL" id="BCR97582.1"/>
    </source>
</evidence>
<dbReference type="Proteomes" id="UP000661280">
    <property type="component" value="Chromosome 3"/>
</dbReference>
<evidence type="ECO:0000313" key="6">
    <source>
        <dbReference type="Proteomes" id="UP000661280"/>
    </source>
</evidence>
<dbReference type="OrthoDB" id="194139at2759"/>
<dbReference type="GO" id="GO:0022857">
    <property type="term" value="F:transmembrane transporter activity"/>
    <property type="evidence" value="ECO:0007669"/>
    <property type="project" value="InterPro"/>
</dbReference>
<gene>
    <name evidence="5" type="ORF">AKAW2_30901A</name>
</gene>